<reference evidence="1 2" key="1">
    <citation type="submission" date="2015-01" db="EMBL/GenBank/DDBJ databases">
        <title>Complete genome of Pseudomonas batumici UCM B-321 producer of the batumin antibiotic with strong antistaphilococcal and potential anticancer activity.</title>
        <authorList>
            <person name="Klochko V.V."/>
            <person name="Zelena L.B."/>
            <person name="Elena K.A."/>
            <person name="Reva O.N."/>
        </authorList>
    </citation>
    <scope>NUCLEOTIDE SEQUENCE [LARGE SCALE GENOMIC DNA]</scope>
    <source>
        <strain evidence="1 2">UCM B-321</strain>
    </source>
</reference>
<keyword evidence="2" id="KW-1185">Reference proteome</keyword>
<organism evidence="1 2">
    <name type="scientific">Pseudomonas batumici</name>
    <dbReference type="NCBI Taxonomy" id="226910"/>
    <lineage>
        <taxon>Bacteria</taxon>
        <taxon>Pseudomonadati</taxon>
        <taxon>Pseudomonadota</taxon>
        <taxon>Gammaproteobacteria</taxon>
        <taxon>Pseudomonadales</taxon>
        <taxon>Pseudomonadaceae</taxon>
        <taxon>Pseudomonas</taxon>
    </lineage>
</organism>
<dbReference type="Proteomes" id="UP000031535">
    <property type="component" value="Unassembled WGS sequence"/>
</dbReference>
<dbReference type="PATRIC" id="fig|226910.6.peg.4991"/>
<dbReference type="STRING" id="226910.UCMB321_5002"/>
<accession>A0A0C2HVM3</accession>
<comment type="caution">
    <text evidence="1">The sequence shown here is derived from an EMBL/GenBank/DDBJ whole genome shotgun (WGS) entry which is preliminary data.</text>
</comment>
<sequence length="88" mass="9166">MNDYGAHCNQNWGQRTGTVSVGKASIDRKAGAALCGSRLAGDGGRKIDTRPEGLIAGKPAPTRYFGVVETASGQTLRASIISARQTMS</sequence>
<dbReference type="EMBL" id="JXDG01000064">
    <property type="protein sequence ID" value="KIH81206.1"/>
    <property type="molecule type" value="Genomic_DNA"/>
</dbReference>
<dbReference type="AlphaFoldDB" id="A0A0C2HVM3"/>
<gene>
    <name evidence="1" type="ORF">UCMB321_5002</name>
</gene>
<evidence type="ECO:0000313" key="1">
    <source>
        <dbReference type="EMBL" id="KIH81206.1"/>
    </source>
</evidence>
<proteinExistence type="predicted"/>
<evidence type="ECO:0000313" key="2">
    <source>
        <dbReference type="Proteomes" id="UP000031535"/>
    </source>
</evidence>
<protein>
    <submittedName>
        <fullName evidence="1">Uncharacterized protein</fullName>
    </submittedName>
</protein>
<name>A0A0C2HVM3_9PSED</name>